<dbReference type="Pfam" id="PF21196">
    <property type="entry name" value="PcrA_UvrD_tudor"/>
    <property type="match status" value="1"/>
</dbReference>
<dbReference type="OrthoDB" id="9834152at2"/>
<evidence type="ECO:0000313" key="1">
    <source>
        <dbReference type="EMBL" id="EYF00248.1"/>
    </source>
</evidence>
<organism evidence="1 2">
    <name type="scientific">Chondromyces apiculatus DSM 436</name>
    <dbReference type="NCBI Taxonomy" id="1192034"/>
    <lineage>
        <taxon>Bacteria</taxon>
        <taxon>Pseudomonadati</taxon>
        <taxon>Myxococcota</taxon>
        <taxon>Polyangia</taxon>
        <taxon>Polyangiales</taxon>
        <taxon>Polyangiaceae</taxon>
        <taxon>Chondromyces</taxon>
    </lineage>
</organism>
<dbReference type="EMBL" id="ASRX01000120">
    <property type="protein sequence ID" value="EYF00248.1"/>
    <property type="molecule type" value="Genomic_DNA"/>
</dbReference>
<evidence type="ECO:0000313" key="2">
    <source>
        <dbReference type="Proteomes" id="UP000019678"/>
    </source>
</evidence>
<accession>A0A017STC3</accession>
<dbReference type="RefSeq" id="WP_044251833.1">
    <property type="nucleotide sequence ID" value="NZ_ASRX01000120.1"/>
</dbReference>
<dbReference type="Proteomes" id="UP000019678">
    <property type="component" value="Unassembled WGS sequence"/>
</dbReference>
<dbReference type="AlphaFoldDB" id="A0A017STC3"/>
<comment type="caution">
    <text evidence="1">The sequence shown here is derived from an EMBL/GenBank/DDBJ whole genome shotgun (WGS) entry which is preliminary data.</text>
</comment>
<keyword evidence="2" id="KW-1185">Reference proteome</keyword>
<dbReference type="SUPFAM" id="SSF160631">
    <property type="entry name" value="SMI1/KNR4-like"/>
    <property type="match status" value="1"/>
</dbReference>
<dbReference type="InterPro" id="IPR037883">
    <property type="entry name" value="Knr4/Smi1-like_sf"/>
</dbReference>
<name>A0A017STC3_9BACT</name>
<protein>
    <submittedName>
        <fullName evidence="1">Uncharacterized protein</fullName>
    </submittedName>
</protein>
<sequence length="229" mass="25259">MADSSRSNRLTGPLRRAYLSLVAAERGGQALSSRRIVVTVDAAAVARAEQDLGVPLDPSLLVLFSGDLDVLGIYDFDLTQLASLREEGQEAGVPTNLVPLGRDGTTWICTDPSAKKPRIVVHDPESDLDRKPMPVADWLEEITEQHLHGQEQSEIDQQTIDDWLEAATVEVRITATTRGPQNLYRVRHPKFGEGTVRRQEPTGDDQKLEIDFGAGGVRILLARFVERIS</sequence>
<reference evidence="1 2" key="1">
    <citation type="submission" date="2013-05" db="EMBL/GenBank/DDBJ databases">
        <title>Genome assembly of Chondromyces apiculatus DSM 436.</title>
        <authorList>
            <person name="Sharma G."/>
            <person name="Khatri I."/>
            <person name="Kaur C."/>
            <person name="Mayilraj S."/>
            <person name="Subramanian S."/>
        </authorList>
    </citation>
    <scope>NUCLEOTIDE SEQUENCE [LARGE SCALE GENOMIC DNA]</scope>
    <source>
        <strain evidence="1 2">DSM 436</strain>
    </source>
</reference>
<proteinExistence type="predicted"/>
<gene>
    <name evidence="1" type="ORF">CAP_1033</name>
</gene>
<dbReference type="Gene3D" id="3.40.1580.10">
    <property type="entry name" value="SMI1/KNR4-like"/>
    <property type="match status" value="1"/>
</dbReference>